<evidence type="ECO:0000313" key="2">
    <source>
        <dbReference type="EMBL" id="WKN37198.1"/>
    </source>
</evidence>
<organism evidence="2">
    <name type="scientific">Roseihalotalea indica</name>
    <dbReference type="NCBI Taxonomy" id="2867963"/>
    <lineage>
        <taxon>Bacteria</taxon>
        <taxon>Pseudomonadati</taxon>
        <taxon>Bacteroidota</taxon>
        <taxon>Cytophagia</taxon>
        <taxon>Cytophagales</taxon>
        <taxon>Catalimonadaceae</taxon>
        <taxon>Roseihalotalea</taxon>
    </lineage>
</organism>
<gene>
    <name evidence="2" type="ORF">K4G66_00560</name>
</gene>
<feature type="chain" id="PRO_5041440530" description="DUF4168 domain-containing protein" evidence="1">
    <location>
        <begin position="22"/>
        <end position="115"/>
    </location>
</feature>
<sequence>MKLTIISFFFICSFATIPACAQNQNKAEDTDAKASTDFQVGGLDSQRMKQMYTFTMQSVIEGQLEYYETSDVIERIAKLNKKYHQALVNAGFTEEQALEIITDAPLIPSSGSSNH</sequence>
<proteinExistence type="predicted"/>
<protein>
    <recommendedName>
        <fullName evidence="3">DUF4168 domain-containing protein</fullName>
    </recommendedName>
</protein>
<evidence type="ECO:0008006" key="3">
    <source>
        <dbReference type="Google" id="ProtNLM"/>
    </source>
</evidence>
<reference evidence="2" key="1">
    <citation type="journal article" date="2023" name="Comput. Struct. Biotechnol. J.">
        <title>Discovery of a novel marine Bacteroidetes with a rich repertoire of carbohydrate-active enzymes.</title>
        <authorList>
            <person name="Chen B."/>
            <person name="Liu G."/>
            <person name="Chen Q."/>
            <person name="Wang H."/>
            <person name="Liu L."/>
            <person name="Tang K."/>
        </authorList>
    </citation>
    <scope>NUCLEOTIDE SEQUENCE</scope>
    <source>
        <strain evidence="2">TK19036</strain>
    </source>
</reference>
<dbReference type="EMBL" id="CP120682">
    <property type="protein sequence ID" value="WKN37198.1"/>
    <property type="molecule type" value="Genomic_DNA"/>
</dbReference>
<evidence type="ECO:0000256" key="1">
    <source>
        <dbReference type="SAM" id="SignalP"/>
    </source>
</evidence>
<reference evidence="2" key="2">
    <citation type="journal article" date="2024" name="Antonie Van Leeuwenhoek">
        <title>Roseihalotalea indica gen. nov., sp. nov., a halophilic Bacteroidetes from mesopelagic Southwest Indian Ocean with higher carbohydrate metabolic potential.</title>
        <authorList>
            <person name="Chen B."/>
            <person name="Zhang M."/>
            <person name="Lin D."/>
            <person name="Ye J."/>
            <person name="Tang K."/>
        </authorList>
    </citation>
    <scope>NUCLEOTIDE SEQUENCE</scope>
    <source>
        <strain evidence="2">TK19036</strain>
    </source>
</reference>
<feature type="signal peptide" evidence="1">
    <location>
        <begin position="1"/>
        <end position="21"/>
    </location>
</feature>
<accession>A0AA49GN16</accession>
<dbReference type="AlphaFoldDB" id="A0AA49GN16"/>
<name>A0AA49GN16_9BACT</name>
<keyword evidence="1" id="KW-0732">Signal</keyword>